<evidence type="ECO:0000313" key="2">
    <source>
        <dbReference type="Proteomes" id="UP001232725"/>
    </source>
</evidence>
<dbReference type="EMBL" id="JAVALS010000003">
    <property type="protein sequence ID" value="MDP5226891.1"/>
    <property type="molecule type" value="Genomic_DNA"/>
</dbReference>
<dbReference type="Proteomes" id="UP001232725">
    <property type="component" value="Unassembled WGS sequence"/>
</dbReference>
<evidence type="ECO:0000313" key="1">
    <source>
        <dbReference type="EMBL" id="MDP5226891.1"/>
    </source>
</evidence>
<name>A0ABT9IMR7_9MICC</name>
<evidence type="ECO:0008006" key="3">
    <source>
        <dbReference type="Google" id="ProtNLM"/>
    </source>
</evidence>
<protein>
    <recommendedName>
        <fullName evidence="3">PD-(D/E)XK endonuclease-like domain-containing protein</fullName>
    </recommendedName>
</protein>
<organism evidence="1 2">
    <name type="scientific">Arthrobacter horti</name>
    <dbReference type="NCBI Taxonomy" id="3068273"/>
    <lineage>
        <taxon>Bacteria</taxon>
        <taxon>Bacillati</taxon>
        <taxon>Actinomycetota</taxon>
        <taxon>Actinomycetes</taxon>
        <taxon>Micrococcales</taxon>
        <taxon>Micrococcaceae</taxon>
        <taxon>Arthrobacter</taxon>
    </lineage>
</organism>
<comment type="caution">
    <text evidence="1">The sequence shown here is derived from an EMBL/GenBank/DDBJ whole genome shotgun (WGS) entry which is preliminary data.</text>
</comment>
<keyword evidence="2" id="KW-1185">Reference proteome</keyword>
<sequence length="232" mass="26617">MSGELSRYSVLGTLVDRAVCMPYAKPQVLQDGHRCDWIGEHRRWSRIATIREDVRDAARFLASSLQSPKAVEDWSEAQLSVDPAGPWWSKTLYDFLALDDRTQCWVIDRLEVTANLAAECIQEESVEQQWTWLWSQPSFAMPGRERPRITRPDLVAGLDRHRCAIIDLKTTSRTDLSSVVADDQAQAFSTWSASLVAMGFWPVERWVLSVSTQEQRQEWIEFSSSDDREEHG</sequence>
<proteinExistence type="predicted"/>
<dbReference type="RefSeq" id="WP_305995937.1">
    <property type="nucleotide sequence ID" value="NZ_JAVALS010000003.1"/>
</dbReference>
<gene>
    <name evidence="1" type="ORF">Q9R02_06990</name>
</gene>
<accession>A0ABT9IMR7</accession>
<reference evidence="1 2" key="1">
    <citation type="submission" date="2023-08" db="EMBL/GenBank/DDBJ databases">
        <title>Arthrobacter horti sp. nov., isolated from forest soil.</title>
        <authorList>
            <person name="Park M."/>
        </authorList>
    </citation>
    <scope>NUCLEOTIDE SEQUENCE [LARGE SCALE GENOMIC DNA]</scope>
    <source>
        <strain evidence="1 2">YJM1</strain>
    </source>
</reference>